<name>A0A7X0BWS0_9PSED</name>
<protein>
    <submittedName>
        <fullName evidence="2">Ketosteroid isomerase-like protein</fullName>
    </submittedName>
</protein>
<sequence length="141" mass="16556">MSEFLRDFARHFAALGADNLHQLDELYSRDVVFHDPLHQISGLANVRQYFSELYANVRELRFDFHAFDQTGDNSGYLRWTMSYRHPRLAGGGLIRVDGCSHLQWSDGKVYRHRDYFDAGNLLYEHLPLLGSAIRWLKRRLV</sequence>
<comment type="caution">
    <text evidence="2">The sequence shown here is derived from an EMBL/GenBank/DDBJ whole genome shotgun (WGS) entry which is preliminary data.</text>
</comment>
<dbReference type="SUPFAM" id="SSF54427">
    <property type="entry name" value="NTF2-like"/>
    <property type="match status" value="1"/>
</dbReference>
<reference evidence="2 3" key="1">
    <citation type="submission" date="2020-08" db="EMBL/GenBank/DDBJ databases">
        <title>Functional genomics of gut bacteria from endangered species of beetles.</title>
        <authorList>
            <person name="Carlos-Shanley C."/>
        </authorList>
    </citation>
    <scope>NUCLEOTIDE SEQUENCE [LARGE SCALE GENOMIC DNA]</scope>
    <source>
        <strain evidence="2 3">S00202</strain>
    </source>
</reference>
<dbReference type="AlphaFoldDB" id="A0A7X0BWS0"/>
<dbReference type="Gene3D" id="3.10.450.50">
    <property type="match status" value="1"/>
</dbReference>
<dbReference type="RefSeq" id="WP_184685350.1">
    <property type="nucleotide sequence ID" value="NZ_JACHLL010000007.1"/>
</dbReference>
<keyword evidence="2" id="KW-0413">Isomerase</keyword>
<evidence type="ECO:0000259" key="1">
    <source>
        <dbReference type="Pfam" id="PF12680"/>
    </source>
</evidence>
<dbReference type="InterPro" id="IPR037401">
    <property type="entry name" value="SnoaL-like"/>
</dbReference>
<evidence type="ECO:0000313" key="3">
    <source>
        <dbReference type="Proteomes" id="UP000557193"/>
    </source>
</evidence>
<dbReference type="InterPro" id="IPR032710">
    <property type="entry name" value="NTF2-like_dom_sf"/>
</dbReference>
<evidence type="ECO:0000313" key="2">
    <source>
        <dbReference type="EMBL" id="MBB6343260.1"/>
    </source>
</evidence>
<dbReference type="Proteomes" id="UP000557193">
    <property type="component" value="Unassembled WGS sequence"/>
</dbReference>
<gene>
    <name evidence="2" type="ORF">HNP49_003458</name>
</gene>
<accession>A0A7X0BWS0</accession>
<dbReference type="EMBL" id="JACHLL010000007">
    <property type="protein sequence ID" value="MBB6343260.1"/>
    <property type="molecule type" value="Genomic_DNA"/>
</dbReference>
<dbReference type="GO" id="GO:0016853">
    <property type="term" value="F:isomerase activity"/>
    <property type="evidence" value="ECO:0007669"/>
    <property type="project" value="UniProtKB-KW"/>
</dbReference>
<proteinExistence type="predicted"/>
<feature type="domain" description="SnoaL-like" evidence="1">
    <location>
        <begin position="9"/>
        <end position="112"/>
    </location>
</feature>
<organism evidence="2 3">
    <name type="scientific">Pseudomonas fluvialis</name>
    <dbReference type="NCBI Taxonomy" id="1793966"/>
    <lineage>
        <taxon>Bacteria</taxon>
        <taxon>Pseudomonadati</taxon>
        <taxon>Pseudomonadota</taxon>
        <taxon>Gammaproteobacteria</taxon>
        <taxon>Pseudomonadales</taxon>
        <taxon>Pseudomonadaceae</taxon>
        <taxon>Pseudomonas</taxon>
    </lineage>
</organism>
<dbReference type="Pfam" id="PF12680">
    <property type="entry name" value="SnoaL_2"/>
    <property type="match status" value="1"/>
</dbReference>
<keyword evidence="3" id="KW-1185">Reference proteome</keyword>